<gene>
    <name evidence="2" type="ORF">ABT39_MTgene6256</name>
</gene>
<organism evidence="2">
    <name type="scientific">Picea glauca</name>
    <name type="common">White spruce</name>
    <name type="synonym">Pinus glauca</name>
    <dbReference type="NCBI Taxonomy" id="3330"/>
    <lineage>
        <taxon>Eukaryota</taxon>
        <taxon>Viridiplantae</taxon>
        <taxon>Streptophyta</taxon>
        <taxon>Embryophyta</taxon>
        <taxon>Tracheophyta</taxon>
        <taxon>Spermatophyta</taxon>
        <taxon>Pinopsida</taxon>
        <taxon>Pinidae</taxon>
        <taxon>Conifers I</taxon>
        <taxon>Pinales</taxon>
        <taxon>Pinaceae</taxon>
        <taxon>Picea</taxon>
    </lineage>
</organism>
<geneLocation type="mitochondrion" evidence="2"/>
<accession>A0A101LWU9</accession>
<sequence length="40" mass="4524">MPSYSIPTSSSYYRGKPLSQSFGMEGRASKMPLRVKSVRR</sequence>
<keyword evidence="2" id="KW-0496">Mitochondrion</keyword>
<feature type="region of interest" description="Disordered" evidence="1">
    <location>
        <begin position="1"/>
        <end position="40"/>
    </location>
</feature>
<evidence type="ECO:0000256" key="1">
    <source>
        <dbReference type="SAM" id="MobiDB-lite"/>
    </source>
</evidence>
<dbReference type="EMBL" id="LKAM01000009">
    <property type="protein sequence ID" value="KUM46801.1"/>
    <property type="molecule type" value="Genomic_DNA"/>
</dbReference>
<dbReference type="AlphaFoldDB" id="A0A101LWU9"/>
<name>A0A101LWU9_PICGL</name>
<evidence type="ECO:0000313" key="2">
    <source>
        <dbReference type="EMBL" id="KUM46801.1"/>
    </source>
</evidence>
<proteinExistence type="predicted"/>
<protein>
    <submittedName>
        <fullName evidence="2">Uncharacterized protein</fullName>
    </submittedName>
</protein>
<comment type="caution">
    <text evidence="2">The sequence shown here is derived from an EMBL/GenBank/DDBJ whole genome shotgun (WGS) entry which is preliminary data.</text>
</comment>
<reference evidence="2" key="1">
    <citation type="journal article" date="2015" name="Genome Biol. Evol.">
        <title>Organellar Genomes of White Spruce (Picea glauca): Assembly and Annotation.</title>
        <authorList>
            <person name="Jackman S.D."/>
            <person name="Warren R.L."/>
            <person name="Gibb E.A."/>
            <person name="Vandervalk B.P."/>
            <person name="Mohamadi H."/>
            <person name="Chu J."/>
            <person name="Raymond A."/>
            <person name="Pleasance S."/>
            <person name="Coope R."/>
            <person name="Wildung M.R."/>
            <person name="Ritland C.E."/>
            <person name="Bousquet J."/>
            <person name="Jones S.J."/>
            <person name="Bohlmann J."/>
            <person name="Birol I."/>
        </authorList>
    </citation>
    <scope>NUCLEOTIDE SEQUENCE [LARGE SCALE GENOMIC DNA]</scope>
    <source>
        <tissue evidence="2">Flushing bud</tissue>
    </source>
</reference>
<feature type="compositionally biased region" description="Low complexity" evidence="1">
    <location>
        <begin position="1"/>
        <end position="13"/>
    </location>
</feature>